<evidence type="ECO:0000313" key="1">
    <source>
        <dbReference type="EMBL" id="MTJ44650.1"/>
    </source>
</evidence>
<proteinExistence type="predicted"/>
<evidence type="ECO:0000313" key="2">
    <source>
        <dbReference type="Proteomes" id="UP001517388"/>
    </source>
</evidence>
<dbReference type="EMBL" id="VILF01000004">
    <property type="protein sequence ID" value="MTJ44650.1"/>
    <property type="molecule type" value="Genomic_DNA"/>
</dbReference>
<protein>
    <submittedName>
        <fullName evidence="1">Cyanoexosortase A system-associated protein</fullName>
    </submittedName>
</protein>
<dbReference type="Proteomes" id="UP001517388">
    <property type="component" value="Unassembled WGS sequence"/>
</dbReference>
<organism evidence="1 2">
    <name type="scientific">Dolichospermum flos-aquae UHCC 0037</name>
    <dbReference type="NCBI Taxonomy" id="2590026"/>
    <lineage>
        <taxon>Bacteria</taxon>
        <taxon>Bacillati</taxon>
        <taxon>Cyanobacteriota</taxon>
        <taxon>Cyanophyceae</taxon>
        <taxon>Nostocales</taxon>
        <taxon>Aphanizomenonaceae</taxon>
        <taxon>Dolichospermum</taxon>
    </lineage>
</organism>
<reference evidence="2" key="1">
    <citation type="journal article" date="2020" name="Toxins">
        <title>Phylogenomic Analysis of Secondary Metabolism in the Toxic Cyanobacterial Genera Anabaena, Dolichospermum and Aphanizomenon.</title>
        <authorList>
            <person name="Oesterholm J."/>
            <person name="Popin R.V."/>
            <person name="Fewer D.P."/>
            <person name="Sivonen K."/>
        </authorList>
    </citation>
    <scope>NUCLEOTIDE SEQUENCE [LARGE SCALE GENOMIC DNA]</scope>
    <source>
        <strain evidence="2">UHCC 0037</strain>
    </source>
</reference>
<accession>A0ACC7S862</accession>
<comment type="caution">
    <text evidence="1">The sequence shown here is derived from an EMBL/GenBank/DDBJ whole genome shotgun (WGS) entry which is preliminary data.</text>
</comment>
<name>A0ACC7S862_DOLFA</name>
<keyword evidence="2" id="KW-1185">Reference proteome</keyword>
<sequence>MLQIMLAIKRKMGRFRKVNLLNHTDHTFLLLFIFGLISSINLTLYWRVEQDFNQWFLELALYTSILGHLYQKRYDLTLVSRFPTNFIGCCLIIIPYLNANFSFQEISIFWYFLPLISSIGFALLASGFQGIKQFRQYLVIIALFPLVIILVKLLGMLMQITVISAKFTSFLLWYLGFDSTTQGALVSVNNGTIDVLSECTAIPLLILLLKVSLLLVILFPGFLKNIYLPFILAVVISLIFSIIRLAIIAFVVTDKPAFHYWHGSQGGNIFAVLSFLLFGTVILLLSPNNQIPSSLSSLSEVTPQKSQPVSYSSVLIGISLVIILFNFWVYPRAGLSEAAVYRFPQQIPLPGWQFTASEPLSLPQKTTDMEADKRKDVLAGQIYHYQKAGQSLTVNFYYIPISLGDIQSEYEQFSYLPDLPKLIKPLEKVNPKGYHLQFSSEQNHYLTACINSMGKSTVTASQFIAYFYRPYLNPSQWLNLFNGKQTLRDKRCVWGQLSLAKSDGSDAELEAVWQTLLSYWQGNFPKLKN</sequence>
<gene>
    <name evidence="1" type="ORF">FJR39_16340</name>
</gene>